<organism evidence="5 6">
    <name type="scientific">Pythium oligandrum</name>
    <name type="common">Mycoparasitic fungus</name>
    <dbReference type="NCBI Taxonomy" id="41045"/>
    <lineage>
        <taxon>Eukaryota</taxon>
        <taxon>Sar</taxon>
        <taxon>Stramenopiles</taxon>
        <taxon>Oomycota</taxon>
        <taxon>Peronosporomycetes</taxon>
        <taxon>Pythiales</taxon>
        <taxon>Pythiaceae</taxon>
        <taxon>Pythium</taxon>
    </lineage>
</organism>
<dbReference type="Gene3D" id="2.40.30.70">
    <property type="entry name" value="YaeB-like"/>
    <property type="match status" value="1"/>
</dbReference>
<protein>
    <recommendedName>
        <fullName evidence="4">TsaA-like domain-containing protein</fullName>
    </recommendedName>
</protein>
<keyword evidence="6" id="KW-1185">Reference proteome</keyword>
<dbReference type="EMBL" id="SPLM01000036">
    <property type="protein sequence ID" value="TMW66271.1"/>
    <property type="molecule type" value="Genomic_DNA"/>
</dbReference>
<evidence type="ECO:0000256" key="3">
    <source>
        <dbReference type="SAM" id="MobiDB-lite"/>
    </source>
</evidence>
<evidence type="ECO:0000313" key="6">
    <source>
        <dbReference type="Proteomes" id="UP000794436"/>
    </source>
</evidence>
<dbReference type="Proteomes" id="UP000794436">
    <property type="component" value="Unassembled WGS sequence"/>
</dbReference>
<dbReference type="CDD" id="cd09281">
    <property type="entry name" value="UPF0066"/>
    <property type="match status" value="1"/>
</dbReference>
<name>A0A8K1FKP3_PYTOL</name>
<comment type="caution">
    <text evidence="5">The sequence shown here is derived from an EMBL/GenBank/DDBJ whole genome shotgun (WGS) entry which is preliminary data.</text>
</comment>
<proteinExistence type="inferred from homology"/>
<evidence type="ECO:0000256" key="1">
    <source>
        <dbReference type="ARBA" id="ARBA00022691"/>
    </source>
</evidence>
<dbReference type="InterPro" id="IPR036414">
    <property type="entry name" value="YaeB_N_sf"/>
</dbReference>
<accession>A0A8K1FKP3</accession>
<feature type="domain" description="TsaA-like" evidence="4">
    <location>
        <begin position="90"/>
        <end position="230"/>
    </location>
</feature>
<reference evidence="5" key="1">
    <citation type="submission" date="2019-03" db="EMBL/GenBank/DDBJ databases">
        <title>Long read genome sequence of the mycoparasitic Pythium oligandrum ATCC 38472 isolated from sugarbeet rhizosphere.</title>
        <authorList>
            <person name="Gaulin E."/>
        </authorList>
    </citation>
    <scope>NUCLEOTIDE SEQUENCE</scope>
    <source>
        <strain evidence="5">ATCC 38472_TT</strain>
    </source>
</reference>
<dbReference type="AlphaFoldDB" id="A0A8K1FKP3"/>
<keyword evidence="1" id="KW-0949">S-adenosyl-L-methionine</keyword>
<sequence>MVTTTTLAAASAACVATGVAIGWTLAQTHKREVQEYLGDEKTKDKVIASLQEEVERQKKLRAQERSGRTNAEKEAREAIQRQQELTGYKYEAIGQVQSCFVERRGTPRQSTLVPSSRGRIKLRTNIPPSSLECLDQFSHLWVIFDFHENTNVSKKTSTFPAKIAPPRLGGQKVGLFSTRTPHRPNSIGLTVVKIDAVYGRYIEISGHDLVNGTPVLDVKPYVPMDFIPDHVCPHWVNTRSDHLAQPVEFASEVTETLTTLVKQEKLRFYKTVEDVSTAIQEMLVLDIRSVHQGRGKAAEEQIFMCRFDNLEIDFQTLEDKIHIVKCTYCPST</sequence>
<evidence type="ECO:0000313" key="5">
    <source>
        <dbReference type="EMBL" id="TMW66271.1"/>
    </source>
</evidence>
<comment type="similarity">
    <text evidence="2">Belongs to the tRNA methyltransferase O family.</text>
</comment>
<dbReference type="InterPro" id="IPR023370">
    <property type="entry name" value="TrmO-like_N"/>
</dbReference>
<dbReference type="Pfam" id="PF01980">
    <property type="entry name" value="TrmO_N"/>
    <property type="match status" value="1"/>
</dbReference>
<dbReference type="PANTHER" id="PTHR12818">
    <property type="entry name" value="TRNA (ADENINE(37)-N6)-METHYLTRANSFERASE"/>
    <property type="match status" value="1"/>
</dbReference>
<evidence type="ECO:0000259" key="4">
    <source>
        <dbReference type="PROSITE" id="PS51668"/>
    </source>
</evidence>
<dbReference type="SUPFAM" id="SSF118196">
    <property type="entry name" value="YaeB-like"/>
    <property type="match status" value="1"/>
</dbReference>
<dbReference type="InterPro" id="IPR040372">
    <property type="entry name" value="YaeB-like"/>
</dbReference>
<gene>
    <name evidence="5" type="ORF">Poli38472_004036</name>
</gene>
<dbReference type="NCBIfam" id="TIGR00104">
    <property type="entry name" value="tRNA_TsaA"/>
    <property type="match status" value="1"/>
</dbReference>
<dbReference type="PANTHER" id="PTHR12818:SF0">
    <property type="entry name" value="TRNA (ADENINE(37)-N6)-METHYLTRANSFERASE"/>
    <property type="match status" value="1"/>
</dbReference>
<evidence type="ECO:0000256" key="2">
    <source>
        <dbReference type="ARBA" id="ARBA00033753"/>
    </source>
</evidence>
<dbReference type="OrthoDB" id="4882at2759"/>
<dbReference type="Gene3D" id="3.30.2310.10">
    <property type="entry name" value="YaeB-like"/>
    <property type="match status" value="1"/>
</dbReference>
<feature type="region of interest" description="Disordered" evidence="3">
    <location>
        <begin position="58"/>
        <end position="78"/>
    </location>
</feature>
<dbReference type="InterPro" id="IPR036413">
    <property type="entry name" value="YaeB-like_sf"/>
</dbReference>
<dbReference type="PROSITE" id="PS51668">
    <property type="entry name" value="TSAA_2"/>
    <property type="match status" value="1"/>
</dbReference>